<protein>
    <submittedName>
        <fullName evidence="2">Uncharacterized protein</fullName>
    </submittedName>
</protein>
<proteinExistence type="predicted"/>
<dbReference type="AlphaFoldDB" id="A0A150J559"/>
<accession>A0A150JNZ2</accession>
<reference evidence="2 4" key="1">
    <citation type="journal article" date="2016" name="ISME J.">
        <title>Chasing the elusive Euryarchaeota class WSA2: genomes reveal a uniquely fastidious methyl-reducing methanogen.</title>
        <authorList>
            <person name="Nobu M.K."/>
            <person name="Narihiro T."/>
            <person name="Kuroda K."/>
            <person name="Mei R."/>
            <person name="Liu W.T."/>
        </authorList>
    </citation>
    <scope>NUCLEOTIDE SEQUENCE [LARGE SCALE GENOMIC DNA]</scope>
    <source>
        <strain evidence="2">ADurb1013_Bin02101</strain>
        <strain evidence="3">ADurb1213_Bin02801</strain>
    </source>
</reference>
<feature type="coiled-coil region" evidence="1">
    <location>
        <begin position="38"/>
        <end position="65"/>
    </location>
</feature>
<dbReference type="InterPro" id="IPR058463">
    <property type="entry name" value="DUF8150"/>
</dbReference>
<gene>
    <name evidence="2" type="ORF">AN188_01591</name>
    <name evidence="3" type="ORF">APG09_00004</name>
</gene>
<dbReference type="Proteomes" id="UP000092420">
    <property type="component" value="Unassembled WGS sequence"/>
</dbReference>
<keyword evidence="1" id="KW-0175">Coiled coil</keyword>
<accession>A0A150J559</accession>
<name>A0A150J559_9EURY</name>
<evidence type="ECO:0000256" key="1">
    <source>
        <dbReference type="SAM" id="Coils"/>
    </source>
</evidence>
<evidence type="ECO:0000313" key="2">
    <source>
        <dbReference type="EMBL" id="KYC52360.1"/>
    </source>
</evidence>
<comment type="caution">
    <text evidence="2">The sequence shown here is derived from an EMBL/GenBank/DDBJ whole genome shotgun (WGS) entry which is preliminary data.</text>
</comment>
<organism evidence="2 4">
    <name type="scientific">Candidatus Methanofastidiosum methylothiophilum</name>
    <dbReference type="NCBI Taxonomy" id="1705564"/>
    <lineage>
        <taxon>Archaea</taxon>
        <taxon>Methanobacteriati</taxon>
        <taxon>Methanobacteriota</taxon>
        <taxon>Stenosarchaea group</taxon>
        <taxon>Candidatus Methanofastidiosia</taxon>
        <taxon>Candidatus Methanofastidiosales</taxon>
        <taxon>Candidatus Methanofastidiosaceae</taxon>
        <taxon>Candidatus Methanofastidiosum</taxon>
    </lineage>
</organism>
<dbReference type="Pfam" id="PF26477">
    <property type="entry name" value="DUF8150"/>
    <property type="match status" value="1"/>
</dbReference>
<dbReference type="EMBL" id="LNJE01000001">
    <property type="protein sequence ID" value="KYC58534.1"/>
    <property type="molecule type" value="Genomic_DNA"/>
</dbReference>
<dbReference type="EMBL" id="LNJB01000046">
    <property type="protein sequence ID" value="KYC52360.1"/>
    <property type="molecule type" value="Genomic_DNA"/>
</dbReference>
<evidence type="ECO:0000313" key="3">
    <source>
        <dbReference type="EMBL" id="KYC58534.1"/>
    </source>
</evidence>
<evidence type="ECO:0000313" key="4">
    <source>
        <dbReference type="Proteomes" id="UP000092420"/>
    </source>
</evidence>
<sequence length="96" mass="11894">MSYFRIISKETKSNTGPNILRFKINWIISGEEMKESEKRKFDENREQILKELEEEKERNFKQKIEFVRLYAEWIKKTPNKEWSKQHSKFINSMYKK</sequence>